<evidence type="ECO:0000313" key="4">
    <source>
        <dbReference type="Proteomes" id="UP000198988"/>
    </source>
</evidence>
<dbReference type="AlphaFoldDB" id="A0A1H6L447"/>
<evidence type="ECO:0000313" key="3">
    <source>
        <dbReference type="Proteomes" id="UP000198559"/>
    </source>
</evidence>
<sequence>MFRYAIENKEDMKIFAGTLKASFYNKFLQQAKTLLSTQKISIICEKKCEASDFQKLIKRSENGNISDINAQESLGVSHFILAGESAYRDEKSDALKTASASFNGYMRGSFLSVFFDAIKKNIGNLA</sequence>
<dbReference type="EMBL" id="CDSC02000022">
    <property type="protein sequence ID" value="SEH58700.1"/>
    <property type="molecule type" value="Genomic_DNA"/>
</dbReference>
<reference evidence="2" key="2">
    <citation type="submission" date="2016-06" db="EMBL/GenBank/DDBJ databases">
        <authorList>
            <person name="Olsen C.W."/>
            <person name="Carey S."/>
            <person name="Hinshaw L."/>
            <person name="Karasin A.I."/>
        </authorList>
    </citation>
    <scope>NUCLEOTIDE SEQUENCE [LARGE SCALE GENOMIC DNA]</scope>
    <source>
        <strain evidence="1">BazSymA</strain>
        <strain evidence="2">BazSymB</strain>
    </source>
</reference>
<gene>
    <name evidence="1" type="ORF">BAZSYMA_ACONTIG16703_3</name>
    <name evidence="2" type="ORF">BAZSYMB_SCAFFOLD00002_76</name>
</gene>
<dbReference type="EMBL" id="CVUD02000163">
    <property type="protein sequence ID" value="SEH83008.1"/>
    <property type="molecule type" value="Genomic_DNA"/>
</dbReference>
<organism evidence="2 3">
    <name type="scientific">Bathymodiolus azoricus thioautotrophic gill symbiont</name>
    <dbReference type="NCBI Taxonomy" id="235205"/>
    <lineage>
        <taxon>Bacteria</taxon>
        <taxon>Pseudomonadati</taxon>
        <taxon>Pseudomonadota</taxon>
        <taxon>Gammaproteobacteria</taxon>
        <taxon>sulfur-oxidizing symbionts</taxon>
    </lineage>
</organism>
<dbReference type="Proteomes" id="UP000198559">
    <property type="component" value="Unassembled WGS sequence"/>
</dbReference>
<dbReference type="STRING" id="235205.BAZSYMB_SCAFFOLD00002_76"/>
<reference evidence="3 4" key="1">
    <citation type="submission" date="2016-06" db="EMBL/GenBank/DDBJ databases">
        <authorList>
            <person name="Petersen J."/>
            <person name="Sayavedra L."/>
        </authorList>
    </citation>
    <scope>NUCLEOTIDE SEQUENCE [LARGE SCALE GENOMIC DNA]</scope>
    <source>
        <strain evidence="4">BazSymA</strain>
        <strain evidence="3">BazSymB</strain>
    </source>
</reference>
<evidence type="ECO:0000313" key="2">
    <source>
        <dbReference type="EMBL" id="SEH83008.1"/>
    </source>
</evidence>
<name>A0A1H6L447_9GAMM</name>
<dbReference type="Proteomes" id="UP000198988">
    <property type="component" value="Unassembled WGS sequence"/>
</dbReference>
<evidence type="ECO:0000313" key="1">
    <source>
        <dbReference type="EMBL" id="SEH58700.1"/>
    </source>
</evidence>
<accession>A0A1H6L447</accession>
<proteinExistence type="predicted"/>
<protein>
    <submittedName>
        <fullName evidence="2">Uncharacterized protein</fullName>
    </submittedName>
</protein>